<dbReference type="Proteomes" id="UP000095280">
    <property type="component" value="Unplaced"/>
</dbReference>
<evidence type="ECO:0000313" key="1">
    <source>
        <dbReference type="Proteomes" id="UP000095280"/>
    </source>
</evidence>
<proteinExistence type="predicted"/>
<protein>
    <submittedName>
        <fullName evidence="2">Uncharacterized protein</fullName>
    </submittedName>
</protein>
<organism evidence="1 2">
    <name type="scientific">Macrostomum lignano</name>
    <dbReference type="NCBI Taxonomy" id="282301"/>
    <lineage>
        <taxon>Eukaryota</taxon>
        <taxon>Metazoa</taxon>
        <taxon>Spiralia</taxon>
        <taxon>Lophotrochozoa</taxon>
        <taxon>Platyhelminthes</taxon>
        <taxon>Rhabditophora</taxon>
        <taxon>Macrostomorpha</taxon>
        <taxon>Macrostomida</taxon>
        <taxon>Macrostomidae</taxon>
        <taxon>Macrostomum</taxon>
    </lineage>
</organism>
<accession>A0A1I8GI75</accession>
<sequence length="97" mass="9946">MTTLSGDDGSASCCSRARLATGGVLGDDNRGWKSSPSSPNSSRLILLLLIGWPGVSSSLSGTTLASCLPLGFLTRLDQGIDIFGIFGIVVVHVAPNI</sequence>
<name>A0A1I8GI75_9PLAT</name>
<reference evidence="2" key="1">
    <citation type="submission" date="2016-11" db="UniProtKB">
        <authorList>
            <consortium name="WormBaseParasite"/>
        </authorList>
    </citation>
    <scope>IDENTIFICATION</scope>
</reference>
<dbReference type="AlphaFoldDB" id="A0A1I8GI75"/>
<keyword evidence="1" id="KW-1185">Reference proteome</keyword>
<dbReference type="WBParaSite" id="maker-uti_cns_0002101-snap-gene-0.16-mRNA-1">
    <property type="protein sequence ID" value="maker-uti_cns_0002101-snap-gene-0.16-mRNA-1"/>
    <property type="gene ID" value="maker-uti_cns_0002101-snap-gene-0.16"/>
</dbReference>
<evidence type="ECO:0000313" key="2">
    <source>
        <dbReference type="WBParaSite" id="maker-uti_cns_0002101-snap-gene-0.16-mRNA-1"/>
    </source>
</evidence>